<dbReference type="Proteomes" id="UP000507470">
    <property type="component" value="Unassembled WGS sequence"/>
</dbReference>
<proteinExistence type="predicted"/>
<dbReference type="AlphaFoldDB" id="A0A6J8DDJ3"/>
<keyword evidence="1" id="KW-0732">Signal</keyword>
<feature type="signal peptide" evidence="1">
    <location>
        <begin position="1"/>
        <end position="21"/>
    </location>
</feature>
<dbReference type="InterPro" id="IPR005515">
    <property type="entry name" value="VOMI"/>
</dbReference>
<sequence>MGNKIKRIGFLLCLLFARTLCEKGIVKIHRDKIFSGHVMFEASMPTWLPCAQLCSRIQAWKSINFIAWNKTCQISNDETGSHTGGLVETVGLLLLLNHHFERKYFVASEIAIVFCGVSGNKSLEIEGPCKGHECKLNEIYLPKARVHICIPLIAPFDDSEKHISTLTVDNGGSLGDWSYVEYCSEGHFAIEYEMKIEGNQGGDGDDSALNAIRLQCSNPDWKDSNNISVTIIGKEGPFGMWKDVAMCPYGEVMVSFPIHCESLTNGDNSASNYVRFKCRNIDSPSSGTILGTSVLWGDYGAWSEYCAVGSAICGIKVRIQLPQGVIIDDSALKDVQFFLLFLT</sequence>
<dbReference type="InterPro" id="IPR036706">
    <property type="entry name" value="VOMI_sf"/>
</dbReference>
<protein>
    <submittedName>
        <fullName evidence="2">Uncharacterized protein</fullName>
    </submittedName>
</protein>
<dbReference type="PANTHER" id="PTHR18841">
    <property type="entry name" value="VITELLINE MEMBRANE OUTER LAYER PROTEIN I-RELATED"/>
    <property type="match status" value="1"/>
</dbReference>
<evidence type="ECO:0000313" key="3">
    <source>
        <dbReference type="Proteomes" id="UP000507470"/>
    </source>
</evidence>
<evidence type="ECO:0000313" key="2">
    <source>
        <dbReference type="EMBL" id="CAC5405144.1"/>
    </source>
</evidence>
<dbReference type="Gene3D" id="2.100.10.20">
    <property type="entry name" value="Vitelline membrane outer layer protein I (VOMI)"/>
    <property type="match status" value="1"/>
</dbReference>
<dbReference type="Pfam" id="PF03762">
    <property type="entry name" value="VOMI"/>
    <property type="match status" value="1"/>
</dbReference>
<accession>A0A6J8DDJ3</accession>
<dbReference type="SUPFAM" id="SSF51092">
    <property type="entry name" value="Vitelline membrane outer protein-I (VMO-I)"/>
    <property type="match status" value="1"/>
</dbReference>
<name>A0A6J8DDJ3_MYTCO</name>
<dbReference type="GO" id="GO:0005615">
    <property type="term" value="C:extracellular space"/>
    <property type="evidence" value="ECO:0007669"/>
    <property type="project" value="TreeGrafter"/>
</dbReference>
<evidence type="ECO:0000256" key="1">
    <source>
        <dbReference type="SAM" id="SignalP"/>
    </source>
</evidence>
<keyword evidence="3" id="KW-1185">Reference proteome</keyword>
<dbReference type="EMBL" id="CACVKT020007081">
    <property type="protein sequence ID" value="CAC5405144.1"/>
    <property type="molecule type" value="Genomic_DNA"/>
</dbReference>
<feature type="chain" id="PRO_5026909249" evidence="1">
    <location>
        <begin position="22"/>
        <end position="343"/>
    </location>
</feature>
<gene>
    <name evidence="2" type="ORF">MCOR_38859</name>
</gene>
<organism evidence="2 3">
    <name type="scientific">Mytilus coruscus</name>
    <name type="common">Sea mussel</name>
    <dbReference type="NCBI Taxonomy" id="42192"/>
    <lineage>
        <taxon>Eukaryota</taxon>
        <taxon>Metazoa</taxon>
        <taxon>Spiralia</taxon>
        <taxon>Lophotrochozoa</taxon>
        <taxon>Mollusca</taxon>
        <taxon>Bivalvia</taxon>
        <taxon>Autobranchia</taxon>
        <taxon>Pteriomorphia</taxon>
        <taxon>Mytilida</taxon>
        <taxon>Mytiloidea</taxon>
        <taxon>Mytilidae</taxon>
        <taxon>Mytilinae</taxon>
        <taxon>Mytilus</taxon>
    </lineage>
</organism>
<dbReference type="OrthoDB" id="6090579at2759"/>
<dbReference type="PANTHER" id="PTHR18841:SF0">
    <property type="entry name" value="VITELLINE MEMBRANE OUTER LAYER 1 HOMOLOG A-RELATED"/>
    <property type="match status" value="1"/>
</dbReference>
<reference evidence="2 3" key="1">
    <citation type="submission" date="2020-06" db="EMBL/GenBank/DDBJ databases">
        <authorList>
            <person name="Li R."/>
            <person name="Bekaert M."/>
        </authorList>
    </citation>
    <scope>NUCLEOTIDE SEQUENCE [LARGE SCALE GENOMIC DNA]</scope>
    <source>
        <strain evidence="3">wild</strain>
    </source>
</reference>